<keyword evidence="3" id="KW-1185">Reference proteome</keyword>
<organism evidence="2 3">
    <name type="scientific">Mogibacterium kristiansenii</name>
    <dbReference type="NCBI Taxonomy" id="2606708"/>
    <lineage>
        <taxon>Bacteria</taxon>
        <taxon>Bacillati</taxon>
        <taxon>Bacillota</taxon>
        <taxon>Clostridia</taxon>
        <taxon>Peptostreptococcales</taxon>
        <taxon>Anaerovoracaceae</taxon>
        <taxon>Mogibacterium</taxon>
    </lineage>
</organism>
<evidence type="ECO:0000259" key="1">
    <source>
        <dbReference type="SMART" id="SM00481"/>
    </source>
</evidence>
<evidence type="ECO:0000313" key="3">
    <source>
        <dbReference type="Proteomes" id="UP000469424"/>
    </source>
</evidence>
<comment type="caution">
    <text evidence="2">The sequence shown here is derived from an EMBL/GenBank/DDBJ whole genome shotgun (WGS) entry which is preliminary data.</text>
</comment>
<dbReference type="EMBL" id="VUNA01000010">
    <property type="protein sequence ID" value="MST70921.1"/>
    <property type="molecule type" value="Genomic_DNA"/>
</dbReference>
<dbReference type="InterPro" id="IPR016195">
    <property type="entry name" value="Pol/histidinol_Pase-like"/>
</dbReference>
<dbReference type="GO" id="GO:0008270">
    <property type="term" value="F:zinc ion binding"/>
    <property type="evidence" value="ECO:0007669"/>
    <property type="project" value="TreeGrafter"/>
</dbReference>
<dbReference type="SMART" id="SM00481">
    <property type="entry name" value="POLIIIAc"/>
    <property type="match status" value="1"/>
</dbReference>
<protein>
    <submittedName>
        <fullName evidence="2">PHP domain-containing protein</fullName>
    </submittedName>
</protein>
<dbReference type="Proteomes" id="UP000469424">
    <property type="component" value="Unassembled WGS sequence"/>
</dbReference>
<dbReference type="InterPro" id="IPR003141">
    <property type="entry name" value="Pol/His_phosphatase_N"/>
</dbReference>
<dbReference type="Gene3D" id="3.20.20.140">
    <property type="entry name" value="Metal-dependent hydrolases"/>
    <property type="match status" value="1"/>
</dbReference>
<dbReference type="AlphaFoldDB" id="A0A6N7XMY7"/>
<dbReference type="PANTHER" id="PTHR36928">
    <property type="entry name" value="PHOSPHATASE YCDX-RELATED"/>
    <property type="match status" value="1"/>
</dbReference>
<dbReference type="Pfam" id="PF02811">
    <property type="entry name" value="PHP"/>
    <property type="match status" value="1"/>
</dbReference>
<reference evidence="2 3" key="1">
    <citation type="submission" date="2019-08" db="EMBL/GenBank/DDBJ databases">
        <title>In-depth cultivation of the pig gut microbiome towards novel bacterial diversity and tailored functional studies.</title>
        <authorList>
            <person name="Wylensek D."/>
            <person name="Hitch T.C.A."/>
            <person name="Clavel T."/>
        </authorList>
    </citation>
    <scope>NUCLEOTIDE SEQUENCE [LARGE SCALE GENOMIC DNA]</scope>
    <source>
        <strain evidence="2 3">WCA-MUC-591-APC-4B</strain>
    </source>
</reference>
<gene>
    <name evidence="2" type="ORF">FYJ65_06160</name>
</gene>
<name>A0A6N7XMY7_9FIRM</name>
<proteinExistence type="predicted"/>
<feature type="domain" description="Polymerase/histidinol phosphatase N-terminal" evidence="1">
    <location>
        <begin position="32"/>
        <end position="117"/>
    </location>
</feature>
<dbReference type="InterPro" id="IPR050243">
    <property type="entry name" value="PHP_phosphatase"/>
</dbReference>
<evidence type="ECO:0000313" key="2">
    <source>
        <dbReference type="EMBL" id="MST70921.1"/>
    </source>
</evidence>
<dbReference type="PANTHER" id="PTHR36928:SF1">
    <property type="entry name" value="PHOSPHATASE YCDX-RELATED"/>
    <property type="match status" value="1"/>
</dbReference>
<dbReference type="GO" id="GO:0042578">
    <property type="term" value="F:phosphoric ester hydrolase activity"/>
    <property type="evidence" value="ECO:0007669"/>
    <property type="project" value="TreeGrafter"/>
</dbReference>
<sequence>MKIPESSWSRKFGLSVKKMNSREISERYRLIADYHTHTRYSKGLLVYYHGKGTIEENVAAAAAKGLQEIGITDHGPGHIFYGLNLSLLPDMRRDVAEAARKYPEVKIQLGVEANIIHSGNGLDVAPEDIEKFDFINAGYHHGVPKGDMIRNPICSAGIYPSGSRQQLENRNTEMALRAIYENPIRILTHPGDKGPFNMKEIGRACEARGTRLEINSRHSHLTAEEIRQTMNFDVTYVVSSDAHKPSQVGGVEAALERAEEAGLDFGRIINIKER</sequence>
<dbReference type="GO" id="GO:0005829">
    <property type="term" value="C:cytosol"/>
    <property type="evidence" value="ECO:0007669"/>
    <property type="project" value="TreeGrafter"/>
</dbReference>
<dbReference type="InterPro" id="IPR004013">
    <property type="entry name" value="PHP_dom"/>
</dbReference>
<accession>A0A6N7XMY7</accession>
<dbReference type="SUPFAM" id="SSF89550">
    <property type="entry name" value="PHP domain-like"/>
    <property type="match status" value="1"/>
</dbReference>